<dbReference type="Proteomes" id="UP000308760">
    <property type="component" value="Unassembled WGS sequence"/>
</dbReference>
<keyword evidence="4" id="KW-1185">Reference proteome</keyword>
<dbReference type="Gene3D" id="3.40.50.150">
    <property type="entry name" value="Vaccinia Virus protein VP39"/>
    <property type="match status" value="1"/>
</dbReference>
<feature type="compositionally biased region" description="Basic residues" evidence="1">
    <location>
        <begin position="8"/>
        <end position="25"/>
    </location>
</feature>
<dbReference type="GO" id="GO:0032259">
    <property type="term" value="P:methylation"/>
    <property type="evidence" value="ECO:0007669"/>
    <property type="project" value="UniProtKB-KW"/>
</dbReference>
<organism evidence="3 4">
    <name type="scientific">Glycomyces buryatensis</name>
    <dbReference type="NCBI Taxonomy" id="2570927"/>
    <lineage>
        <taxon>Bacteria</taxon>
        <taxon>Bacillati</taxon>
        <taxon>Actinomycetota</taxon>
        <taxon>Actinomycetes</taxon>
        <taxon>Glycomycetales</taxon>
        <taxon>Glycomycetaceae</taxon>
        <taxon>Glycomyces</taxon>
    </lineage>
</organism>
<accession>A0A4S8PZ83</accession>
<feature type="region of interest" description="Disordered" evidence="1">
    <location>
        <begin position="1"/>
        <end position="170"/>
    </location>
</feature>
<dbReference type="EMBL" id="STGY01000083">
    <property type="protein sequence ID" value="THV33569.1"/>
    <property type="molecule type" value="Genomic_DNA"/>
</dbReference>
<dbReference type="OrthoDB" id="20930at2"/>
<sequence>MPGAVRARAPRRPRPARPFTKKPPARPRAQGRNPPGERTIGVERPHRDSQRSYRPENGHGHSQAVTDEHMGPARGPMWCGARRNRTGRRLLVRDHRNRRVDAQTPKAPAGGRSAPDRAAQPRPHHEVPEHGQAAPRRLTHRRGPGGSHAGRPRGDRTHPRGDTARLDLPPLRHHCRGRAGHHGPAVPVHVRARRGLLRARLGRVHRGGADVRSGPVCVAAVVGLVLPRRQFLGPGADGAADAQRAIGPPPRAAGLHPNRLLGAALPGRKDSDEGSRGEQGAHKAQYVSDLIKERQIASVIDWGCGDGQVLEKIDLHGASYLGVDVSETIVRRMRERFAAQPCYRFELADGIDRSEGRDLALSMDVLFHFPVDTDYDAYLSKLFGSADRFVLTYSTNFPGSLTARHVRRREFTADVAKRFPEWELIRTEAPLSEGLASFFPYGKTA</sequence>
<dbReference type="InterPro" id="IPR029063">
    <property type="entry name" value="SAM-dependent_MTases_sf"/>
</dbReference>
<reference evidence="4" key="1">
    <citation type="submission" date="2019-04" db="EMBL/GenBank/DDBJ databases">
        <title>Nocardioides xinjiangensis sp. nov.</title>
        <authorList>
            <person name="Liu S."/>
        </authorList>
    </citation>
    <scope>NUCLEOTIDE SEQUENCE [LARGE SCALE GENOMIC DNA]</scope>
    <source>
        <strain evidence="4">18</strain>
    </source>
</reference>
<evidence type="ECO:0000313" key="4">
    <source>
        <dbReference type="Proteomes" id="UP000308760"/>
    </source>
</evidence>
<evidence type="ECO:0000259" key="2">
    <source>
        <dbReference type="Pfam" id="PF13649"/>
    </source>
</evidence>
<dbReference type="Pfam" id="PF13649">
    <property type="entry name" value="Methyltransf_25"/>
    <property type="match status" value="1"/>
</dbReference>
<gene>
    <name evidence="3" type="ORF">FAB82_25875</name>
</gene>
<feature type="region of interest" description="Disordered" evidence="1">
    <location>
        <begin position="236"/>
        <end position="282"/>
    </location>
</feature>
<dbReference type="GO" id="GO:0008168">
    <property type="term" value="F:methyltransferase activity"/>
    <property type="evidence" value="ECO:0007669"/>
    <property type="project" value="UniProtKB-KW"/>
</dbReference>
<protein>
    <submittedName>
        <fullName evidence="3">Methyltransferase domain-containing protein</fullName>
    </submittedName>
</protein>
<keyword evidence="3" id="KW-0808">Transferase</keyword>
<feature type="compositionally biased region" description="Basic and acidic residues" evidence="1">
    <location>
        <begin position="152"/>
        <end position="165"/>
    </location>
</feature>
<keyword evidence="3" id="KW-0489">Methyltransferase</keyword>
<evidence type="ECO:0000313" key="3">
    <source>
        <dbReference type="EMBL" id="THV33569.1"/>
    </source>
</evidence>
<feature type="domain" description="Methyltransferase" evidence="2">
    <location>
        <begin position="299"/>
        <end position="381"/>
    </location>
</feature>
<reference evidence="3 4" key="2">
    <citation type="submission" date="2019-05" db="EMBL/GenBank/DDBJ databases">
        <title>Glycomyces buryatensis sp. nov.</title>
        <authorList>
            <person name="Nikitina E."/>
        </authorList>
    </citation>
    <scope>NUCLEOTIDE SEQUENCE [LARGE SCALE GENOMIC DNA]</scope>
    <source>
        <strain evidence="3 4">18</strain>
    </source>
</reference>
<dbReference type="InterPro" id="IPR041698">
    <property type="entry name" value="Methyltransf_25"/>
</dbReference>
<feature type="compositionally biased region" description="Basic residues" evidence="1">
    <location>
        <begin position="82"/>
        <end position="98"/>
    </location>
</feature>
<dbReference type="SUPFAM" id="SSF53335">
    <property type="entry name" value="S-adenosyl-L-methionine-dependent methyltransferases"/>
    <property type="match status" value="1"/>
</dbReference>
<comment type="caution">
    <text evidence="3">The sequence shown here is derived from an EMBL/GenBank/DDBJ whole genome shotgun (WGS) entry which is preliminary data.</text>
</comment>
<proteinExistence type="predicted"/>
<feature type="compositionally biased region" description="Basic and acidic residues" evidence="1">
    <location>
        <begin position="40"/>
        <end position="59"/>
    </location>
</feature>
<feature type="compositionally biased region" description="Basic and acidic residues" evidence="1">
    <location>
        <begin position="267"/>
        <end position="281"/>
    </location>
</feature>
<name>A0A4S8PZ83_9ACTN</name>
<dbReference type="AlphaFoldDB" id="A0A4S8PZ83"/>
<evidence type="ECO:0000256" key="1">
    <source>
        <dbReference type="SAM" id="MobiDB-lite"/>
    </source>
</evidence>